<feature type="domain" description="Chorismate mutase" evidence="3">
    <location>
        <begin position="269"/>
        <end position="360"/>
    </location>
</feature>
<evidence type="ECO:0000256" key="1">
    <source>
        <dbReference type="ARBA" id="ARBA00012404"/>
    </source>
</evidence>
<dbReference type="Proteomes" id="UP000614216">
    <property type="component" value="Unassembled WGS sequence"/>
</dbReference>
<dbReference type="EC" id="5.4.99.5" evidence="1"/>
<reference evidence="4" key="1">
    <citation type="submission" date="2021-01" db="EMBL/GenBank/DDBJ databases">
        <title>Fulvivirga kasyanovii gen. nov., sp nov., a novel member of the phylum Bacteroidetes isolated from seawater in a mussel farm.</title>
        <authorList>
            <person name="Zhao L.-H."/>
            <person name="Wang Z.-J."/>
        </authorList>
    </citation>
    <scope>NUCLEOTIDE SEQUENCE</scope>
    <source>
        <strain evidence="4">29W222</strain>
    </source>
</reference>
<dbReference type="EMBL" id="JAEUGD010000064">
    <property type="protein sequence ID" value="MBL6448644.1"/>
    <property type="molecule type" value="Genomic_DNA"/>
</dbReference>
<dbReference type="PROSITE" id="PS51168">
    <property type="entry name" value="CHORISMATE_MUT_2"/>
    <property type="match status" value="1"/>
</dbReference>
<comment type="caution">
    <text evidence="4">The sequence shown here is derived from an EMBL/GenBank/DDBJ whole genome shotgun (WGS) entry which is preliminary data.</text>
</comment>
<dbReference type="AlphaFoldDB" id="A0A937FYT0"/>
<dbReference type="InterPro" id="IPR052899">
    <property type="entry name" value="Class-I_DAHP_synthase"/>
</dbReference>
<dbReference type="Gene3D" id="3.20.20.70">
    <property type="entry name" value="Aldolase class I"/>
    <property type="match status" value="1"/>
</dbReference>
<organism evidence="4 5">
    <name type="scientific">Fulvivirga marina</name>
    <dbReference type="NCBI Taxonomy" id="2494733"/>
    <lineage>
        <taxon>Bacteria</taxon>
        <taxon>Pseudomonadati</taxon>
        <taxon>Bacteroidota</taxon>
        <taxon>Cytophagia</taxon>
        <taxon>Cytophagales</taxon>
        <taxon>Fulvivirgaceae</taxon>
        <taxon>Fulvivirga</taxon>
    </lineage>
</organism>
<gene>
    <name evidence="4" type="ORF">JMN32_20195</name>
</gene>
<evidence type="ECO:0000313" key="4">
    <source>
        <dbReference type="EMBL" id="MBL6448644.1"/>
    </source>
</evidence>
<proteinExistence type="predicted"/>
<dbReference type="GO" id="GO:0046417">
    <property type="term" value="P:chorismate metabolic process"/>
    <property type="evidence" value="ECO:0007669"/>
    <property type="project" value="InterPro"/>
</dbReference>
<dbReference type="RefSeq" id="WP_202858179.1">
    <property type="nucleotide sequence ID" value="NZ_JAEUGD010000064.1"/>
</dbReference>
<evidence type="ECO:0000256" key="2">
    <source>
        <dbReference type="ARBA" id="ARBA00022679"/>
    </source>
</evidence>
<keyword evidence="5" id="KW-1185">Reference proteome</keyword>
<keyword evidence="2" id="KW-0808">Transferase</keyword>
<evidence type="ECO:0000313" key="5">
    <source>
        <dbReference type="Proteomes" id="UP000614216"/>
    </source>
</evidence>
<dbReference type="Gene3D" id="1.20.59.10">
    <property type="entry name" value="Chorismate mutase"/>
    <property type="match status" value="1"/>
</dbReference>
<dbReference type="SUPFAM" id="SSF48600">
    <property type="entry name" value="Chorismate mutase II"/>
    <property type="match status" value="1"/>
</dbReference>
<dbReference type="InterPro" id="IPR002701">
    <property type="entry name" value="CM_II_prokaryot"/>
</dbReference>
<dbReference type="Pfam" id="PF01817">
    <property type="entry name" value="CM_2"/>
    <property type="match status" value="1"/>
</dbReference>
<dbReference type="InterPro" id="IPR036263">
    <property type="entry name" value="Chorismate_II_sf"/>
</dbReference>
<dbReference type="GO" id="GO:0016740">
    <property type="term" value="F:transferase activity"/>
    <property type="evidence" value="ECO:0007669"/>
    <property type="project" value="UniProtKB-KW"/>
</dbReference>
<dbReference type="PANTHER" id="PTHR43018">
    <property type="entry name" value="PHOSPHO-2-DEHYDRO-3-DEOXYHEPTONATE ALDOLASE"/>
    <property type="match status" value="1"/>
</dbReference>
<dbReference type="PANTHER" id="PTHR43018:SF1">
    <property type="entry name" value="PROTEIN AROA(G)"/>
    <property type="match status" value="1"/>
</dbReference>
<dbReference type="InterPro" id="IPR036979">
    <property type="entry name" value="CM_dom_sf"/>
</dbReference>
<dbReference type="Pfam" id="PF00793">
    <property type="entry name" value="DAHP_synth_1"/>
    <property type="match status" value="1"/>
</dbReference>
<evidence type="ECO:0000259" key="3">
    <source>
        <dbReference type="PROSITE" id="PS51168"/>
    </source>
</evidence>
<dbReference type="InterPro" id="IPR006218">
    <property type="entry name" value="DAHP1/KDSA"/>
</dbReference>
<dbReference type="InterPro" id="IPR013785">
    <property type="entry name" value="Aldolase_TIM"/>
</dbReference>
<dbReference type="GO" id="GO:0004106">
    <property type="term" value="F:chorismate mutase activity"/>
    <property type="evidence" value="ECO:0007669"/>
    <property type="project" value="UniProtKB-EC"/>
</dbReference>
<accession>A0A937FYT0</accession>
<name>A0A937FYT0_9BACT</name>
<dbReference type="SUPFAM" id="SSF51569">
    <property type="entry name" value="Aldolase"/>
    <property type="match status" value="1"/>
</dbReference>
<protein>
    <recommendedName>
        <fullName evidence="1">chorismate mutase</fullName>
        <ecNumber evidence="1">5.4.99.5</ecNumber>
    </recommendedName>
</protein>
<dbReference type="SMART" id="SM00830">
    <property type="entry name" value="CM_2"/>
    <property type="match status" value="1"/>
</dbReference>
<sequence length="368" mass="41220">MKKQLDISSDLSWLSKGNRPAIISGPCSAETEEQVISTATSLAATGKVDVLRAGIWKPRTRPNSFEGVGEEGLKWIKAAGKETGLPVSTEVANAKHTEEALKHGVDILWIGARTTVNPFSVQEIADALNGVDIPVMVKNPLNPDLELWIGALERINQAGIKRLAAIHRGFSSFEKTSYRNVPKWEFPIELKRRFPELPIICDPSHISGNRDLLGMIAQKALDLEMDGLMIESHMSPDSAWSDAKQQVTPATLNRLLSELIVRSKTTENQEFMSRLDELRHQIDEIDEEIFQKLGNRMKIAVEIGKYKRDNQVTILQVSRWDTIIKQRKSLASALGLSEEFTEKLLRIIHKESISQQTKIMNESPLVKS</sequence>